<dbReference type="AlphaFoldDB" id="A0A0C3N249"/>
<proteinExistence type="predicted"/>
<evidence type="ECO:0000313" key="1">
    <source>
        <dbReference type="EMBL" id="KIN95144.1"/>
    </source>
</evidence>
<reference evidence="1 2" key="1">
    <citation type="submission" date="2014-04" db="EMBL/GenBank/DDBJ databases">
        <authorList>
            <consortium name="DOE Joint Genome Institute"/>
            <person name="Kuo A."/>
            <person name="Kohler A."/>
            <person name="Costa M.D."/>
            <person name="Nagy L.G."/>
            <person name="Floudas D."/>
            <person name="Copeland A."/>
            <person name="Barry K.W."/>
            <person name="Cichocki N."/>
            <person name="Veneault-Fourrey C."/>
            <person name="LaButti K."/>
            <person name="Lindquist E.A."/>
            <person name="Lipzen A."/>
            <person name="Lundell T."/>
            <person name="Morin E."/>
            <person name="Murat C."/>
            <person name="Sun H."/>
            <person name="Tunlid A."/>
            <person name="Henrissat B."/>
            <person name="Grigoriev I.V."/>
            <person name="Hibbett D.S."/>
            <person name="Martin F."/>
            <person name="Nordberg H.P."/>
            <person name="Cantor M.N."/>
            <person name="Hua S.X."/>
        </authorList>
    </citation>
    <scope>NUCLEOTIDE SEQUENCE [LARGE SCALE GENOMIC DNA]</scope>
    <source>
        <strain evidence="1 2">Marx 270</strain>
    </source>
</reference>
<organism evidence="1 2">
    <name type="scientific">Pisolithus tinctorius Marx 270</name>
    <dbReference type="NCBI Taxonomy" id="870435"/>
    <lineage>
        <taxon>Eukaryota</taxon>
        <taxon>Fungi</taxon>
        <taxon>Dikarya</taxon>
        <taxon>Basidiomycota</taxon>
        <taxon>Agaricomycotina</taxon>
        <taxon>Agaricomycetes</taxon>
        <taxon>Agaricomycetidae</taxon>
        <taxon>Boletales</taxon>
        <taxon>Sclerodermatineae</taxon>
        <taxon>Pisolithaceae</taxon>
        <taxon>Pisolithus</taxon>
    </lineage>
</organism>
<dbReference type="OrthoDB" id="2641874at2759"/>
<reference evidence="2" key="2">
    <citation type="submission" date="2015-01" db="EMBL/GenBank/DDBJ databases">
        <title>Evolutionary Origins and Diversification of the Mycorrhizal Mutualists.</title>
        <authorList>
            <consortium name="DOE Joint Genome Institute"/>
            <consortium name="Mycorrhizal Genomics Consortium"/>
            <person name="Kohler A."/>
            <person name="Kuo A."/>
            <person name="Nagy L.G."/>
            <person name="Floudas D."/>
            <person name="Copeland A."/>
            <person name="Barry K.W."/>
            <person name="Cichocki N."/>
            <person name="Veneault-Fourrey C."/>
            <person name="LaButti K."/>
            <person name="Lindquist E.A."/>
            <person name="Lipzen A."/>
            <person name="Lundell T."/>
            <person name="Morin E."/>
            <person name="Murat C."/>
            <person name="Riley R."/>
            <person name="Ohm R."/>
            <person name="Sun H."/>
            <person name="Tunlid A."/>
            <person name="Henrissat B."/>
            <person name="Grigoriev I.V."/>
            <person name="Hibbett D.S."/>
            <person name="Martin F."/>
        </authorList>
    </citation>
    <scope>NUCLEOTIDE SEQUENCE [LARGE SCALE GENOMIC DNA]</scope>
    <source>
        <strain evidence="2">Marx 270</strain>
    </source>
</reference>
<accession>A0A0C3N249</accession>
<protein>
    <recommendedName>
        <fullName evidence="3">Winged helix-turn helix domain-containing protein</fullName>
    </recommendedName>
</protein>
<dbReference type="SUPFAM" id="SSF46689">
    <property type="entry name" value="Homeodomain-like"/>
    <property type="match status" value="1"/>
</dbReference>
<dbReference type="Proteomes" id="UP000054217">
    <property type="component" value="Unassembled WGS sequence"/>
</dbReference>
<evidence type="ECO:0000313" key="2">
    <source>
        <dbReference type="Proteomes" id="UP000054217"/>
    </source>
</evidence>
<sequence>VFQLFQLTGLVMKKPCSGSGHPCSLTAHDVQYLLSCIDCTPNMYLSKLQYHLEQARGVYVSESTIECTLWRHGFTHKQVCLYTSWVTHCSLALGVEDCT</sequence>
<dbReference type="InterPro" id="IPR009057">
    <property type="entry name" value="Homeodomain-like_sf"/>
</dbReference>
<evidence type="ECO:0008006" key="3">
    <source>
        <dbReference type="Google" id="ProtNLM"/>
    </source>
</evidence>
<name>A0A0C3N249_PISTI</name>
<dbReference type="InParanoid" id="A0A0C3N249"/>
<feature type="non-terminal residue" evidence="1">
    <location>
        <position position="1"/>
    </location>
</feature>
<dbReference type="EMBL" id="KN832075">
    <property type="protein sequence ID" value="KIN95144.1"/>
    <property type="molecule type" value="Genomic_DNA"/>
</dbReference>
<gene>
    <name evidence="1" type="ORF">M404DRAFT_166661</name>
</gene>
<dbReference type="STRING" id="870435.A0A0C3N249"/>
<dbReference type="HOGENOM" id="CLU_2326401_0_0_1"/>
<keyword evidence="2" id="KW-1185">Reference proteome</keyword>